<dbReference type="FunFam" id="1.20.1420.10:FF:000008">
    <property type="entry name" value="Cyclin-D1-binding protein 1 homolog"/>
    <property type="match status" value="1"/>
</dbReference>
<evidence type="ECO:0000256" key="3">
    <source>
        <dbReference type="ARBA" id="ARBA00008940"/>
    </source>
</evidence>
<evidence type="ECO:0000256" key="6">
    <source>
        <dbReference type="ARBA" id="ARBA00023306"/>
    </source>
</evidence>
<reference evidence="10 11" key="1">
    <citation type="journal article" date="2018" name="Nat. Ecol. Evol.">
        <title>Shark genomes provide insights into elasmobranch evolution and the origin of vertebrates.</title>
        <authorList>
            <person name="Hara Y"/>
            <person name="Yamaguchi K"/>
            <person name="Onimaru K"/>
            <person name="Kadota M"/>
            <person name="Koyanagi M"/>
            <person name="Keeley SD"/>
            <person name="Tatsumi K"/>
            <person name="Tanaka K"/>
            <person name="Motone F"/>
            <person name="Kageyama Y"/>
            <person name="Nozu R"/>
            <person name="Adachi N"/>
            <person name="Nishimura O"/>
            <person name="Nakagawa R"/>
            <person name="Tanegashima C"/>
            <person name="Kiyatake I"/>
            <person name="Matsumoto R"/>
            <person name="Murakumo K"/>
            <person name="Nishida K"/>
            <person name="Terakita A"/>
            <person name="Kuratani S"/>
            <person name="Sato K"/>
            <person name="Hyodo S Kuraku.S."/>
        </authorList>
    </citation>
    <scope>NUCLEOTIDE SEQUENCE [LARGE SCALE GENOMIC DNA]</scope>
</reference>
<accession>A0A401NMH7</accession>
<dbReference type="FunFam" id="1.20.1410.10:FF:000005">
    <property type="entry name" value="cyclin-D1-binding protein 1"/>
    <property type="match status" value="1"/>
</dbReference>
<proteinExistence type="inferred from homology"/>
<feature type="domain" description="Cyclin-D1-binding protein 1-like N-terminal" evidence="8">
    <location>
        <begin position="39"/>
        <end position="178"/>
    </location>
</feature>
<gene>
    <name evidence="10" type="ORF">scyTo_0000001</name>
</gene>
<dbReference type="EMBL" id="BFAA01000001">
    <property type="protein sequence ID" value="GCB62105.1"/>
    <property type="molecule type" value="Genomic_DNA"/>
</dbReference>
<dbReference type="AlphaFoldDB" id="A0A401NMH7"/>
<evidence type="ECO:0000313" key="10">
    <source>
        <dbReference type="EMBL" id="GCB62105.1"/>
    </source>
</evidence>
<evidence type="ECO:0000256" key="7">
    <source>
        <dbReference type="SAM" id="MobiDB-lite"/>
    </source>
</evidence>
<keyword evidence="5" id="KW-0539">Nucleus</keyword>
<dbReference type="GO" id="GO:0005737">
    <property type="term" value="C:cytoplasm"/>
    <property type="evidence" value="ECO:0007669"/>
    <property type="project" value="UniProtKB-SubCell"/>
</dbReference>
<evidence type="ECO:0000259" key="9">
    <source>
        <dbReference type="Pfam" id="PF20936"/>
    </source>
</evidence>
<dbReference type="STRING" id="75743.A0A401NMH7"/>
<evidence type="ECO:0000313" key="11">
    <source>
        <dbReference type="Proteomes" id="UP000288216"/>
    </source>
</evidence>
<name>A0A401NMH7_SCYTO</name>
<dbReference type="InterPro" id="IPR049317">
    <property type="entry name" value="GCIP-like_N"/>
</dbReference>
<evidence type="ECO:0000256" key="2">
    <source>
        <dbReference type="ARBA" id="ARBA00004496"/>
    </source>
</evidence>
<organism evidence="10 11">
    <name type="scientific">Scyliorhinus torazame</name>
    <name type="common">Cloudy catshark</name>
    <name type="synonym">Catulus torazame</name>
    <dbReference type="NCBI Taxonomy" id="75743"/>
    <lineage>
        <taxon>Eukaryota</taxon>
        <taxon>Metazoa</taxon>
        <taxon>Chordata</taxon>
        <taxon>Craniata</taxon>
        <taxon>Vertebrata</taxon>
        <taxon>Chondrichthyes</taxon>
        <taxon>Elasmobranchii</taxon>
        <taxon>Galeomorphii</taxon>
        <taxon>Galeoidea</taxon>
        <taxon>Carcharhiniformes</taxon>
        <taxon>Scyliorhinidae</taxon>
        <taxon>Scyliorhinus</taxon>
    </lineage>
</organism>
<dbReference type="PANTHER" id="PTHR15492:SF1">
    <property type="entry name" value="CYCLIN-D1-BINDING PROTEIN 1"/>
    <property type="match status" value="1"/>
</dbReference>
<dbReference type="Pfam" id="PF13324">
    <property type="entry name" value="GCIP_N"/>
    <property type="match status" value="1"/>
</dbReference>
<evidence type="ECO:0000256" key="5">
    <source>
        <dbReference type="ARBA" id="ARBA00023242"/>
    </source>
</evidence>
<evidence type="ECO:0000256" key="1">
    <source>
        <dbReference type="ARBA" id="ARBA00004123"/>
    </source>
</evidence>
<evidence type="ECO:0008006" key="12">
    <source>
        <dbReference type="Google" id="ProtNLM"/>
    </source>
</evidence>
<keyword evidence="6" id="KW-0131">Cell cycle</keyword>
<evidence type="ECO:0000259" key="8">
    <source>
        <dbReference type="Pfam" id="PF13324"/>
    </source>
</evidence>
<feature type="domain" description="Cyclin-D1-binding protein 1-like C-terminal" evidence="9">
    <location>
        <begin position="191"/>
        <end position="293"/>
    </location>
</feature>
<dbReference type="Pfam" id="PF20936">
    <property type="entry name" value="GCIP_C"/>
    <property type="match status" value="1"/>
</dbReference>
<keyword evidence="11" id="KW-1185">Reference proteome</keyword>
<comment type="subcellular location">
    <subcellularLocation>
        <location evidence="2">Cytoplasm</location>
    </subcellularLocation>
    <subcellularLocation>
        <location evidence="1">Nucleus</location>
    </subcellularLocation>
</comment>
<dbReference type="InterPro" id="IPR026907">
    <property type="entry name" value="GCIP-like"/>
</dbReference>
<dbReference type="GO" id="GO:0005634">
    <property type="term" value="C:nucleus"/>
    <property type="evidence" value="ECO:0007669"/>
    <property type="project" value="UniProtKB-SubCell"/>
</dbReference>
<sequence length="331" mass="36952">MNPRALLTCQPGLLWKWGAEGESLWKSEDFDLHYFWKTLGECFKAISQEATKLSLAFSKPPLPSVQDCQKLTADFQKNILNLTTVYYWLPKSQGVTLRRLVRDATMDIVEGVIQLLNVILSTPLQSLSQDQLASTGAVWEACDRFSKLPKDNKAAVQSLMSSYAAIVEDALEEIEQARHADNPDPFSDIFDDGDSRENRDTYWSEADKQVMAPCLGLVKAAKACLKKVSVAMTTHGKVDSLQHITQLDDLGDITSEISPNVDELILSLYPPMDYMTVQINASKVAFVLNKVLEITKSSHMCPESENTWLQFLSGAIEHNMDKVKDLTQGST</sequence>
<dbReference type="OMA" id="GASHICP"/>
<comment type="caution">
    <text evidence="10">The sequence shown here is derived from an EMBL/GenBank/DDBJ whole genome shotgun (WGS) entry which is preliminary data.</text>
</comment>
<evidence type="ECO:0000256" key="4">
    <source>
        <dbReference type="ARBA" id="ARBA00022490"/>
    </source>
</evidence>
<dbReference type="OrthoDB" id="41588at2759"/>
<protein>
    <recommendedName>
        <fullName evidence="12">Cyclin-D1-binding protein 1</fullName>
    </recommendedName>
</protein>
<dbReference type="Proteomes" id="UP000288216">
    <property type="component" value="Unassembled WGS sequence"/>
</dbReference>
<keyword evidence="4" id="KW-0963">Cytoplasm</keyword>
<dbReference type="Gene3D" id="1.20.1420.10">
    <property type="entry name" value="Talin, central domain"/>
    <property type="match status" value="1"/>
</dbReference>
<comment type="similarity">
    <text evidence="3">Belongs to the CCNDBP1 family.</text>
</comment>
<dbReference type="PANTHER" id="PTHR15492">
    <property type="entry name" value="CYCLIN D1-BINDING PROTEIN 1"/>
    <property type="match status" value="1"/>
</dbReference>
<dbReference type="InterPro" id="IPR049318">
    <property type="entry name" value="GCIP_C"/>
</dbReference>
<dbReference type="Gene3D" id="1.20.1410.10">
    <property type="entry name" value="I/LWEQ domain"/>
    <property type="match status" value="1"/>
</dbReference>
<feature type="region of interest" description="Disordered" evidence="7">
    <location>
        <begin position="178"/>
        <end position="198"/>
    </location>
</feature>